<comment type="caution">
    <text evidence="2">The sequence shown here is derived from an EMBL/GenBank/DDBJ whole genome shotgun (WGS) entry which is preliminary data.</text>
</comment>
<evidence type="ECO:0000313" key="3">
    <source>
        <dbReference type="Proteomes" id="UP001501588"/>
    </source>
</evidence>
<dbReference type="EMBL" id="BAAAFZ010000002">
    <property type="protein sequence ID" value="GAA0566706.1"/>
    <property type="molecule type" value="Genomic_DNA"/>
</dbReference>
<gene>
    <name evidence="2" type="ORF">GCM10009416_00870</name>
</gene>
<organism evidence="2 3">
    <name type="scientific">Craurococcus roseus</name>
    <dbReference type="NCBI Taxonomy" id="77585"/>
    <lineage>
        <taxon>Bacteria</taxon>
        <taxon>Pseudomonadati</taxon>
        <taxon>Pseudomonadota</taxon>
        <taxon>Alphaproteobacteria</taxon>
        <taxon>Acetobacterales</taxon>
        <taxon>Acetobacteraceae</taxon>
        <taxon>Craurococcus</taxon>
    </lineage>
</organism>
<dbReference type="RefSeq" id="WP_343893153.1">
    <property type="nucleotide sequence ID" value="NZ_BAAAFZ010000002.1"/>
</dbReference>
<proteinExistence type="predicted"/>
<protein>
    <recommendedName>
        <fullName evidence="1">Restriction endonuclease type IV Mrr domain-containing protein</fullName>
    </recommendedName>
</protein>
<evidence type="ECO:0000259" key="1">
    <source>
        <dbReference type="Pfam" id="PF04471"/>
    </source>
</evidence>
<feature type="domain" description="Restriction endonuclease type IV Mrr" evidence="1">
    <location>
        <begin position="20"/>
        <end position="76"/>
    </location>
</feature>
<reference evidence="2 3" key="1">
    <citation type="journal article" date="2019" name="Int. J. Syst. Evol. Microbiol.">
        <title>The Global Catalogue of Microorganisms (GCM) 10K type strain sequencing project: providing services to taxonomists for standard genome sequencing and annotation.</title>
        <authorList>
            <consortium name="The Broad Institute Genomics Platform"/>
            <consortium name="The Broad Institute Genome Sequencing Center for Infectious Disease"/>
            <person name="Wu L."/>
            <person name="Ma J."/>
        </authorList>
    </citation>
    <scope>NUCLEOTIDE SEQUENCE [LARGE SCALE GENOMIC DNA]</scope>
    <source>
        <strain evidence="2 3">JCM 9933</strain>
    </source>
</reference>
<name>A0ABN1EHG7_9PROT</name>
<accession>A0ABN1EHG7</accession>
<dbReference type="InterPro" id="IPR007560">
    <property type="entry name" value="Restrct_endonuc_IV_Mrr"/>
</dbReference>
<sequence length="302" mass="33554">MPALDFTEIPSASAGSLRDRFELFARELLEAEGFRILEQPDRGTDDGRDLIVEEERMGPGGTNRVRWLVSCKHKAHSGTSVFPSDEQNIRDRLGTHRCDGFIAFYSTLPSSGLGETLSKLRPEFGCLQLDAEVVERKLLDSPRGRILAARYMPKSFNAWMQASRAAALAVSTPDPQRSSNRYFLRAPHDDLAAARAEAAVRDLPVFAVVFDPEHPSHSRIDYSLGFFMDYLTTKRLVDQHFVAMVGPSSDPDLAALVPADDLLETCLWVVLRGDGTIVRCESVYENPGEGMKRVRAVIAELT</sequence>
<dbReference type="Pfam" id="PF04471">
    <property type="entry name" value="Mrr_cat"/>
    <property type="match status" value="1"/>
</dbReference>
<dbReference type="Proteomes" id="UP001501588">
    <property type="component" value="Unassembled WGS sequence"/>
</dbReference>
<evidence type="ECO:0000313" key="2">
    <source>
        <dbReference type="EMBL" id="GAA0566706.1"/>
    </source>
</evidence>
<keyword evidence="3" id="KW-1185">Reference proteome</keyword>